<dbReference type="InterPro" id="IPR001356">
    <property type="entry name" value="HD"/>
</dbReference>
<dbReference type="SUPFAM" id="SSF46689">
    <property type="entry name" value="Homeodomain-like"/>
    <property type="match status" value="1"/>
</dbReference>
<evidence type="ECO:0000256" key="7">
    <source>
        <dbReference type="ARBA" id="ARBA00023155"/>
    </source>
</evidence>
<evidence type="ECO:0000256" key="10">
    <source>
        <dbReference type="PROSITE-ProRule" id="PRU00108"/>
    </source>
</evidence>
<dbReference type="RefSeq" id="XP_071913516.1">
    <property type="nucleotide sequence ID" value="XM_072057415.1"/>
</dbReference>
<evidence type="ECO:0000259" key="13">
    <source>
        <dbReference type="PROSITE" id="PS51523"/>
    </source>
</evidence>
<keyword evidence="14" id="KW-1185">Reference proteome</keyword>
<evidence type="ECO:0000256" key="11">
    <source>
        <dbReference type="SAM" id="MobiDB-lite"/>
    </source>
</evidence>
<proteinExistence type="predicted"/>
<dbReference type="GeneID" id="113697808"/>
<evidence type="ECO:0000256" key="3">
    <source>
        <dbReference type="ARBA" id="ARBA00022771"/>
    </source>
</evidence>
<evidence type="ECO:0000256" key="5">
    <source>
        <dbReference type="ARBA" id="ARBA00023015"/>
    </source>
</evidence>
<comment type="subcellular location">
    <subcellularLocation>
        <location evidence="1 10">Nucleus</location>
    </subcellularLocation>
</comment>
<dbReference type="Proteomes" id="UP001652660">
    <property type="component" value="Chromosome 7c"/>
</dbReference>
<evidence type="ECO:0000256" key="6">
    <source>
        <dbReference type="ARBA" id="ARBA00023125"/>
    </source>
</evidence>
<keyword evidence="2" id="KW-0479">Metal-binding</keyword>
<dbReference type="PANTHER" id="PTHR31948:SF119">
    <property type="entry name" value="ZINC-FINGER HOMEODOMAIN PROTEIN 6-LIKE"/>
    <property type="match status" value="1"/>
</dbReference>
<dbReference type="GO" id="GO:0003677">
    <property type="term" value="F:DNA binding"/>
    <property type="evidence" value="ECO:0007669"/>
    <property type="project" value="UniProtKB-KW"/>
</dbReference>
<feature type="compositionally biased region" description="Polar residues" evidence="11">
    <location>
        <begin position="22"/>
        <end position="32"/>
    </location>
</feature>
<dbReference type="PROSITE" id="PS51523">
    <property type="entry name" value="ZF_HD_DIMER"/>
    <property type="match status" value="1"/>
</dbReference>
<keyword evidence="3 15" id="KW-0863">Zinc-finger</keyword>
<feature type="region of interest" description="Disordered" evidence="11">
    <location>
        <begin position="1"/>
        <end position="125"/>
    </location>
</feature>
<protein>
    <submittedName>
        <fullName evidence="15">Zinc-finger homeodomain protein 1 isoform X1</fullName>
    </submittedName>
</protein>
<evidence type="ECO:0000256" key="2">
    <source>
        <dbReference type="ARBA" id="ARBA00022723"/>
    </source>
</evidence>
<gene>
    <name evidence="15" type="primary">LOC113697808</name>
</gene>
<feature type="compositionally biased region" description="Low complexity" evidence="11">
    <location>
        <begin position="57"/>
        <end position="72"/>
    </location>
</feature>
<evidence type="ECO:0000259" key="12">
    <source>
        <dbReference type="PROSITE" id="PS50071"/>
    </source>
</evidence>
<dbReference type="InterPro" id="IPR006456">
    <property type="entry name" value="ZF_HD_homeobox_Cys/His_dimer"/>
</dbReference>
<sequence>MEPRGQEKDIGSLPYSVGYSPPSFTNESSTKPPSAPSLDRRRIDAGRGSIIPITPSPNQTLDQQQNPPQQQLYAHKDSNPDPDPVQVTNATPISGASNSKTATVAAQQPPPAPAASGANTTAPGSSVRYRECLKNHAASMGGHIVDGCGEFMPSGEEGTPEALRCAACDCHRNFHRKEGDGEPQAGTSGYYTQNHTPRLHNSAHQATLFRTQPQTSPIRMPPQHHHHQQQHKFAHSYSHGLTASPTGPMAPIMMTFGGNSGGAAAESSSEDLNMFQYNAGGQVVQQAFSVSRKRFRTKFTQQQKDRMNEFAEKLGWKIQKQDEQEVQQFCSEVGVKRQVFKVWMHNNKQAMKKKQIWMERLSSFEYLITYWPGQLFASLIWSKLLGNSNSTYNNKSSSLYVSCRITVNRLGHIRRIS</sequence>
<evidence type="ECO:0000256" key="4">
    <source>
        <dbReference type="ARBA" id="ARBA00022833"/>
    </source>
</evidence>
<keyword evidence="7 10" id="KW-0371">Homeobox</keyword>
<evidence type="ECO:0000313" key="14">
    <source>
        <dbReference type="Proteomes" id="UP001652660"/>
    </source>
</evidence>
<feature type="compositionally biased region" description="Basic and acidic residues" evidence="11">
    <location>
        <begin position="1"/>
        <end position="10"/>
    </location>
</feature>
<name>A0ABM4V1U5_COFAR</name>
<evidence type="ECO:0000313" key="15">
    <source>
        <dbReference type="RefSeq" id="XP_071913516.1"/>
    </source>
</evidence>
<dbReference type="InterPro" id="IPR009057">
    <property type="entry name" value="Homeodomain-like_sf"/>
</dbReference>
<dbReference type="InterPro" id="IPR006455">
    <property type="entry name" value="Homeodomain_ZF_HD"/>
</dbReference>
<dbReference type="Gene3D" id="1.10.10.60">
    <property type="entry name" value="Homeodomain-like"/>
    <property type="match status" value="1"/>
</dbReference>
<dbReference type="Pfam" id="PF04770">
    <property type="entry name" value="ZF-HD_dimer"/>
    <property type="match status" value="1"/>
</dbReference>
<organism evidence="14 15">
    <name type="scientific">Coffea arabica</name>
    <name type="common">Arabian coffee</name>
    <dbReference type="NCBI Taxonomy" id="13443"/>
    <lineage>
        <taxon>Eukaryota</taxon>
        <taxon>Viridiplantae</taxon>
        <taxon>Streptophyta</taxon>
        <taxon>Embryophyta</taxon>
        <taxon>Tracheophyta</taxon>
        <taxon>Spermatophyta</taxon>
        <taxon>Magnoliopsida</taxon>
        <taxon>eudicotyledons</taxon>
        <taxon>Gunneridae</taxon>
        <taxon>Pentapetalae</taxon>
        <taxon>asterids</taxon>
        <taxon>lamiids</taxon>
        <taxon>Gentianales</taxon>
        <taxon>Rubiaceae</taxon>
        <taxon>Ixoroideae</taxon>
        <taxon>Gardenieae complex</taxon>
        <taxon>Bertiereae - Coffeeae clade</taxon>
        <taxon>Coffeeae</taxon>
        <taxon>Coffea</taxon>
    </lineage>
</organism>
<feature type="domain" description="Homeobox" evidence="12">
    <location>
        <begin position="290"/>
        <end position="354"/>
    </location>
</feature>
<keyword evidence="4" id="KW-0862">Zinc</keyword>
<dbReference type="NCBIfam" id="TIGR01565">
    <property type="entry name" value="homeo_ZF_HD"/>
    <property type="match status" value="1"/>
</dbReference>
<keyword evidence="6 10" id="KW-0238">DNA-binding</keyword>
<feature type="domain" description="ZF-HD dimerization-type" evidence="13">
    <location>
        <begin position="129"/>
        <end position="178"/>
    </location>
</feature>
<feature type="region of interest" description="Disordered" evidence="11">
    <location>
        <begin position="176"/>
        <end position="195"/>
    </location>
</feature>
<dbReference type="PANTHER" id="PTHR31948">
    <property type="entry name" value="ZINC-FINGER HOMEODOMAIN PROTEIN 2"/>
    <property type="match status" value="1"/>
</dbReference>
<feature type="compositionally biased region" description="Low complexity" evidence="11">
    <location>
        <begin position="114"/>
        <end position="125"/>
    </location>
</feature>
<dbReference type="PROSITE" id="PS50071">
    <property type="entry name" value="HOMEOBOX_2"/>
    <property type="match status" value="1"/>
</dbReference>
<dbReference type="GO" id="GO:0008270">
    <property type="term" value="F:zinc ion binding"/>
    <property type="evidence" value="ECO:0007669"/>
    <property type="project" value="UniProtKB-KW"/>
</dbReference>
<evidence type="ECO:0000256" key="1">
    <source>
        <dbReference type="ARBA" id="ARBA00004123"/>
    </source>
</evidence>
<evidence type="ECO:0000256" key="8">
    <source>
        <dbReference type="ARBA" id="ARBA00023163"/>
    </source>
</evidence>
<evidence type="ECO:0000256" key="9">
    <source>
        <dbReference type="ARBA" id="ARBA00023242"/>
    </source>
</evidence>
<keyword evidence="9 10" id="KW-0539">Nucleus</keyword>
<keyword evidence="5" id="KW-0805">Transcription regulation</keyword>
<feature type="compositionally biased region" description="Polar residues" evidence="11">
    <location>
        <begin position="185"/>
        <end position="195"/>
    </location>
</feature>
<reference evidence="15" key="1">
    <citation type="submission" date="2025-08" db="UniProtKB">
        <authorList>
            <consortium name="RefSeq"/>
        </authorList>
    </citation>
    <scope>IDENTIFICATION</scope>
    <source>
        <tissue evidence="15">Leaves</tissue>
    </source>
</reference>
<dbReference type="NCBIfam" id="TIGR01566">
    <property type="entry name" value="ZF_HD_prot_N"/>
    <property type="match status" value="1"/>
</dbReference>
<feature type="compositionally biased region" description="Polar residues" evidence="11">
    <location>
        <begin position="86"/>
        <end position="100"/>
    </location>
</feature>
<feature type="DNA-binding region" description="Homeobox" evidence="10">
    <location>
        <begin position="292"/>
        <end position="355"/>
    </location>
</feature>
<accession>A0ABM4V1U5</accession>
<keyword evidence="8" id="KW-0804">Transcription</keyword>